<name>A0ABW3HFL6_9GAMM</name>
<protein>
    <submittedName>
        <fullName evidence="10">D-alanyl-D-alanine endopeptidase</fullName>
        <ecNumber evidence="10">3.4.21.-</ecNumber>
    </submittedName>
</protein>
<keyword evidence="11" id="KW-1185">Reference proteome</keyword>
<evidence type="ECO:0000256" key="5">
    <source>
        <dbReference type="ARBA" id="ARBA00022984"/>
    </source>
</evidence>
<evidence type="ECO:0000313" key="10">
    <source>
        <dbReference type="EMBL" id="MFD0950000.1"/>
    </source>
</evidence>
<feature type="chain" id="PRO_5047069197" evidence="8">
    <location>
        <begin position="31"/>
        <end position="307"/>
    </location>
</feature>
<dbReference type="PRINTS" id="PR00725">
    <property type="entry name" value="DADACBPTASE1"/>
</dbReference>
<evidence type="ECO:0000256" key="8">
    <source>
        <dbReference type="SAM" id="SignalP"/>
    </source>
</evidence>
<dbReference type="EC" id="3.4.21.-" evidence="10"/>
<keyword evidence="4" id="KW-0133">Cell shape</keyword>
<dbReference type="InterPro" id="IPR018044">
    <property type="entry name" value="Peptidase_S11"/>
</dbReference>
<comment type="caution">
    <text evidence="10">The sequence shown here is derived from an EMBL/GenBank/DDBJ whole genome shotgun (WGS) entry which is preliminary data.</text>
</comment>
<dbReference type="PANTHER" id="PTHR21581:SF26">
    <property type="entry name" value="D-ALANYL-D-ALANINE ENDOPEPTIDASE"/>
    <property type="match status" value="1"/>
</dbReference>
<dbReference type="Gene3D" id="3.40.710.10">
    <property type="entry name" value="DD-peptidase/beta-lactamase superfamily"/>
    <property type="match status" value="1"/>
</dbReference>
<keyword evidence="3 10" id="KW-0378">Hydrolase</keyword>
<gene>
    <name evidence="10" type="primary">pbpG</name>
    <name evidence="10" type="ORF">ACFQ0F_06300</name>
</gene>
<dbReference type="RefSeq" id="WP_340675070.1">
    <property type="nucleotide sequence ID" value="NZ_JBHTIT010000001.1"/>
</dbReference>
<evidence type="ECO:0000313" key="11">
    <source>
        <dbReference type="Proteomes" id="UP001597044"/>
    </source>
</evidence>
<dbReference type="GO" id="GO:0016787">
    <property type="term" value="F:hydrolase activity"/>
    <property type="evidence" value="ECO:0007669"/>
    <property type="project" value="UniProtKB-KW"/>
</dbReference>
<proteinExistence type="inferred from homology"/>
<reference evidence="11" key="1">
    <citation type="journal article" date="2019" name="Int. J. Syst. Evol. Microbiol.">
        <title>The Global Catalogue of Microorganisms (GCM) 10K type strain sequencing project: providing services to taxonomists for standard genome sequencing and annotation.</title>
        <authorList>
            <consortium name="The Broad Institute Genomics Platform"/>
            <consortium name="The Broad Institute Genome Sequencing Center for Infectious Disease"/>
            <person name="Wu L."/>
            <person name="Ma J."/>
        </authorList>
    </citation>
    <scope>NUCLEOTIDE SEQUENCE [LARGE SCALE GENOMIC DNA]</scope>
    <source>
        <strain evidence="11">CCUG 63419</strain>
    </source>
</reference>
<feature type="domain" description="Peptidase S11 D-alanyl-D-alanine carboxypeptidase A N-terminal" evidence="9">
    <location>
        <begin position="60"/>
        <end position="284"/>
    </location>
</feature>
<evidence type="ECO:0000256" key="4">
    <source>
        <dbReference type="ARBA" id="ARBA00022960"/>
    </source>
</evidence>
<dbReference type="InterPro" id="IPR001967">
    <property type="entry name" value="Peptidase_S11_N"/>
</dbReference>
<keyword evidence="6" id="KW-0961">Cell wall biogenesis/degradation</keyword>
<dbReference type="SUPFAM" id="SSF56601">
    <property type="entry name" value="beta-lactamase/transpeptidase-like"/>
    <property type="match status" value="1"/>
</dbReference>
<dbReference type="InterPro" id="IPR012338">
    <property type="entry name" value="Beta-lactam/transpept-like"/>
</dbReference>
<keyword evidence="2 8" id="KW-0732">Signal</keyword>
<dbReference type="NCBIfam" id="NF008668">
    <property type="entry name" value="PRK11669.1"/>
    <property type="match status" value="1"/>
</dbReference>
<dbReference type="Pfam" id="PF00768">
    <property type="entry name" value="Peptidase_S11"/>
    <property type="match status" value="1"/>
</dbReference>
<feature type="signal peptide" evidence="8">
    <location>
        <begin position="1"/>
        <end position="30"/>
    </location>
</feature>
<organism evidence="10 11">
    <name type="scientific">Paraperlucidibaca wandonensis</name>
    <dbReference type="NCBI Taxonomy" id="1268273"/>
    <lineage>
        <taxon>Bacteria</taxon>
        <taxon>Pseudomonadati</taxon>
        <taxon>Pseudomonadota</taxon>
        <taxon>Gammaproteobacteria</taxon>
        <taxon>Moraxellales</taxon>
        <taxon>Moraxellaceae</taxon>
        <taxon>Paraperlucidibaca</taxon>
    </lineage>
</organism>
<evidence type="ECO:0000256" key="3">
    <source>
        <dbReference type="ARBA" id="ARBA00022801"/>
    </source>
</evidence>
<evidence type="ECO:0000256" key="7">
    <source>
        <dbReference type="RuleBase" id="RU004016"/>
    </source>
</evidence>
<dbReference type="PANTHER" id="PTHR21581">
    <property type="entry name" value="D-ALANYL-D-ALANINE CARBOXYPEPTIDASE"/>
    <property type="match status" value="1"/>
</dbReference>
<evidence type="ECO:0000256" key="2">
    <source>
        <dbReference type="ARBA" id="ARBA00022729"/>
    </source>
</evidence>
<dbReference type="Proteomes" id="UP001597044">
    <property type="component" value="Unassembled WGS sequence"/>
</dbReference>
<evidence type="ECO:0000256" key="6">
    <source>
        <dbReference type="ARBA" id="ARBA00023316"/>
    </source>
</evidence>
<keyword evidence="5" id="KW-0573">Peptidoglycan synthesis</keyword>
<comment type="similarity">
    <text evidence="1 7">Belongs to the peptidase S11 family.</text>
</comment>
<evidence type="ECO:0000259" key="9">
    <source>
        <dbReference type="Pfam" id="PF00768"/>
    </source>
</evidence>
<accession>A0ABW3HFL6</accession>
<dbReference type="EMBL" id="JBHTIT010000001">
    <property type="protein sequence ID" value="MFD0950000.1"/>
    <property type="molecule type" value="Genomic_DNA"/>
</dbReference>
<evidence type="ECO:0000256" key="1">
    <source>
        <dbReference type="ARBA" id="ARBA00007164"/>
    </source>
</evidence>
<sequence>MLPNVKILSPRRAFAVAVLSLFAMAPQAYAAKTAAPVSAAQIAAEQRRAGPDIIHSSFTTPLDVASRAALITNVETGEVLYSKNVHQRMPIASITKLMTAMVVLDAKQSMDELVTITKDDIDHLRHTHSRMSVGTSLPRADLMLLALMASENRAASALIRNYPGGLAAGIAAMNRKARSLGMPNTQFFDGTGLHGANVSTPGELTKMVQAAYRYADIRAFSTTPEYSVMVRGQEQRFRNTNGLVKKPEWEIDISKTGFINEAGRCLVMMAHIQDKPVVIVLMDSWGKYTRIGDANRVKDWLDVAARN</sequence>